<reference evidence="6 7" key="1">
    <citation type="submission" date="2019-05" db="EMBL/GenBank/DDBJ databases">
        <title>Flagellimonas sp. AsT0115, sp. nov., isolated from a marine red algae, Asparagopsis taxiformis.</title>
        <authorList>
            <person name="Kim J."/>
            <person name="Jeong S.E."/>
            <person name="Jeon C.O."/>
        </authorList>
    </citation>
    <scope>NUCLEOTIDE SEQUENCE [LARGE SCALE GENOMIC DNA]</scope>
    <source>
        <strain evidence="6 7">AsT0115</strain>
    </source>
</reference>
<sequence length="297" mass="34115">MISLTNQIEFRHLEYFLALSQTLHYGKAAERLFISQSALSQQIQRLEHLLGQPLFDRTNRRVELNQAGQLFKQVAQQVTNQMHGSLESWRLALEEIEGMIRIGFVGSAMQEFLPPLIKDFSENYPKTKFSLDEMNNQLQLQALETEQLDIGFVRSNEVPPGLSCKAVYTENLCVVLPENHGISDATFKDISQFSYENFILFPNQQSQMYYQQIIRLCQHYGFSPSISHRSIHGPTIFKLVESGMGISIVPKSLMDNKNYGIRFIELTNVPFDTSLFAVWNPENSKKGLKHFLELLFA</sequence>
<evidence type="ECO:0000256" key="3">
    <source>
        <dbReference type="ARBA" id="ARBA00023125"/>
    </source>
</evidence>
<keyword evidence="2" id="KW-0805">Transcription regulation</keyword>
<keyword evidence="7" id="KW-1185">Reference proteome</keyword>
<evidence type="ECO:0000256" key="4">
    <source>
        <dbReference type="ARBA" id="ARBA00023163"/>
    </source>
</evidence>
<dbReference type="PROSITE" id="PS50931">
    <property type="entry name" value="HTH_LYSR"/>
    <property type="match status" value="1"/>
</dbReference>
<dbReference type="InterPro" id="IPR036390">
    <property type="entry name" value="WH_DNA-bd_sf"/>
</dbReference>
<evidence type="ECO:0000256" key="1">
    <source>
        <dbReference type="ARBA" id="ARBA00009437"/>
    </source>
</evidence>
<keyword evidence="3" id="KW-0238">DNA-binding</keyword>
<dbReference type="PANTHER" id="PTHR30346">
    <property type="entry name" value="TRANSCRIPTIONAL DUAL REGULATOR HCAR-RELATED"/>
    <property type="match status" value="1"/>
</dbReference>
<dbReference type="SUPFAM" id="SSF53850">
    <property type="entry name" value="Periplasmic binding protein-like II"/>
    <property type="match status" value="1"/>
</dbReference>
<evidence type="ECO:0000313" key="6">
    <source>
        <dbReference type="EMBL" id="TMU56648.1"/>
    </source>
</evidence>
<dbReference type="Gene3D" id="1.10.10.10">
    <property type="entry name" value="Winged helix-like DNA-binding domain superfamily/Winged helix DNA-binding domain"/>
    <property type="match status" value="1"/>
</dbReference>
<dbReference type="PANTHER" id="PTHR30346:SF28">
    <property type="entry name" value="HTH-TYPE TRANSCRIPTIONAL REGULATOR CYNR"/>
    <property type="match status" value="1"/>
</dbReference>
<evidence type="ECO:0000259" key="5">
    <source>
        <dbReference type="PROSITE" id="PS50931"/>
    </source>
</evidence>
<feature type="domain" description="HTH lysR-type" evidence="5">
    <location>
        <begin position="8"/>
        <end position="65"/>
    </location>
</feature>
<proteinExistence type="inferred from homology"/>
<dbReference type="InterPro" id="IPR005119">
    <property type="entry name" value="LysR_subst-bd"/>
</dbReference>
<dbReference type="InterPro" id="IPR036388">
    <property type="entry name" value="WH-like_DNA-bd_sf"/>
</dbReference>
<name>A0ABY2WP21_9FLAO</name>
<dbReference type="SUPFAM" id="SSF46785">
    <property type="entry name" value="Winged helix' DNA-binding domain"/>
    <property type="match status" value="1"/>
</dbReference>
<organism evidence="6 7">
    <name type="scientific">Flagellimonas algicola</name>
    <dbReference type="NCBI Taxonomy" id="2583815"/>
    <lineage>
        <taxon>Bacteria</taxon>
        <taxon>Pseudomonadati</taxon>
        <taxon>Bacteroidota</taxon>
        <taxon>Flavobacteriia</taxon>
        <taxon>Flavobacteriales</taxon>
        <taxon>Flavobacteriaceae</taxon>
        <taxon>Flagellimonas</taxon>
    </lineage>
</organism>
<protein>
    <submittedName>
        <fullName evidence="6">LysR family transcriptional regulator</fullName>
    </submittedName>
</protein>
<dbReference type="Proteomes" id="UP000751614">
    <property type="component" value="Unassembled WGS sequence"/>
</dbReference>
<keyword evidence="4" id="KW-0804">Transcription</keyword>
<dbReference type="EMBL" id="VCNI01000001">
    <property type="protein sequence ID" value="TMU56648.1"/>
    <property type="molecule type" value="Genomic_DNA"/>
</dbReference>
<comment type="caution">
    <text evidence="6">The sequence shown here is derived from an EMBL/GenBank/DDBJ whole genome shotgun (WGS) entry which is preliminary data.</text>
</comment>
<dbReference type="InterPro" id="IPR000847">
    <property type="entry name" value="LysR_HTH_N"/>
</dbReference>
<evidence type="ECO:0000256" key="2">
    <source>
        <dbReference type="ARBA" id="ARBA00023015"/>
    </source>
</evidence>
<dbReference type="PRINTS" id="PR00039">
    <property type="entry name" value="HTHLYSR"/>
</dbReference>
<dbReference type="Pfam" id="PF03466">
    <property type="entry name" value="LysR_substrate"/>
    <property type="match status" value="1"/>
</dbReference>
<evidence type="ECO:0000313" key="7">
    <source>
        <dbReference type="Proteomes" id="UP000751614"/>
    </source>
</evidence>
<accession>A0ABY2WP21</accession>
<comment type="similarity">
    <text evidence="1">Belongs to the LysR transcriptional regulatory family.</text>
</comment>
<dbReference type="Gene3D" id="3.40.190.10">
    <property type="entry name" value="Periplasmic binding protein-like II"/>
    <property type="match status" value="2"/>
</dbReference>
<gene>
    <name evidence="6" type="ORF">FGG15_03650</name>
</gene>
<dbReference type="Pfam" id="PF00126">
    <property type="entry name" value="HTH_1"/>
    <property type="match status" value="1"/>
</dbReference>